<dbReference type="OrthoDB" id="3623953at2"/>
<dbReference type="Proteomes" id="UP000320876">
    <property type="component" value="Unassembled WGS sequence"/>
</dbReference>
<dbReference type="EMBL" id="VFML01000001">
    <property type="protein sequence ID" value="TQJ03476.1"/>
    <property type="molecule type" value="Genomic_DNA"/>
</dbReference>
<dbReference type="InterPro" id="IPR025326">
    <property type="entry name" value="DUF4232"/>
</dbReference>
<keyword evidence="4" id="KW-1185">Reference proteome</keyword>
<evidence type="ECO:0000313" key="4">
    <source>
        <dbReference type="Proteomes" id="UP000320876"/>
    </source>
</evidence>
<sequence length="181" mass="18364">MTTRSTIRRTAAALAVAGVIAGISIFSAGAAGAEPAVFECTANQVDTKLVYGGAGMGSRHGAVEFTARQGERCVLPATLPVGVTGAPDVRVRHTAPDDVPAVRLSNGSPAYVPLHWTAIAPAGQQQTPETITVTAPSDSNPHGDHIDPEIGLDWSLGGIDATPRNHTIEVGAVTAGSAPSV</sequence>
<evidence type="ECO:0000256" key="1">
    <source>
        <dbReference type="SAM" id="SignalP"/>
    </source>
</evidence>
<feature type="domain" description="DUF4232" evidence="2">
    <location>
        <begin position="40"/>
        <end position="142"/>
    </location>
</feature>
<evidence type="ECO:0000259" key="2">
    <source>
        <dbReference type="Pfam" id="PF14016"/>
    </source>
</evidence>
<feature type="signal peptide" evidence="1">
    <location>
        <begin position="1"/>
        <end position="30"/>
    </location>
</feature>
<accession>A0A542DK67</accession>
<keyword evidence="1" id="KW-0732">Signal</keyword>
<proteinExistence type="predicted"/>
<feature type="chain" id="PRO_5038732472" evidence="1">
    <location>
        <begin position="31"/>
        <end position="181"/>
    </location>
</feature>
<reference evidence="3 4" key="1">
    <citation type="submission" date="2019-06" db="EMBL/GenBank/DDBJ databases">
        <title>Sequencing the genomes of 1000 actinobacteria strains.</title>
        <authorList>
            <person name="Klenk H.-P."/>
        </authorList>
    </citation>
    <scope>NUCLEOTIDE SEQUENCE [LARGE SCALE GENOMIC DNA]</scope>
    <source>
        <strain evidence="3 4">DSM 45679</strain>
    </source>
</reference>
<gene>
    <name evidence="3" type="ORF">FB471_3238</name>
</gene>
<dbReference type="Pfam" id="PF14016">
    <property type="entry name" value="DUF4232"/>
    <property type="match status" value="1"/>
</dbReference>
<dbReference type="RefSeq" id="WP_141999223.1">
    <property type="nucleotide sequence ID" value="NZ_VFML01000001.1"/>
</dbReference>
<comment type="caution">
    <text evidence="3">The sequence shown here is derived from an EMBL/GenBank/DDBJ whole genome shotgun (WGS) entry which is preliminary data.</text>
</comment>
<evidence type="ECO:0000313" key="3">
    <source>
        <dbReference type="EMBL" id="TQJ03476.1"/>
    </source>
</evidence>
<name>A0A542DK67_AMYCI</name>
<dbReference type="AlphaFoldDB" id="A0A542DK67"/>
<organism evidence="3 4">
    <name type="scientific">Amycolatopsis cihanbeyliensis</name>
    <dbReference type="NCBI Taxonomy" id="1128664"/>
    <lineage>
        <taxon>Bacteria</taxon>
        <taxon>Bacillati</taxon>
        <taxon>Actinomycetota</taxon>
        <taxon>Actinomycetes</taxon>
        <taxon>Pseudonocardiales</taxon>
        <taxon>Pseudonocardiaceae</taxon>
        <taxon>Amycolatopsis</taxon>
    </lineage>
</organism>
<protein>
    <submittedName>
        <fullName evidence="3">Uncharacterized protein DUF4232</fullName>
    </submittedName>
</protein>